<dbReference type="PANTHER" id="PTHR45947:SF3">
    <property type="entry name" value="SULFOQUINOVOSYL TRANSFERASE SQD2"/>
    <property type="match status" value="1"/>
</dbReference>
<proteinExistence type="predicted"/>
<dbReference type="GO" id="GO:0016757">
    <property type="term" value="F:glycosyltransferase activity"/>
    <property type="evidence" value="ECO:0007669"/>
    <property type="project" value="TreeGrafter"/>
</dbReference>
<name>A0A830EBJ3_9EURY</name>
<dbReference type="RefSeq" id="WP_188785535.1">
    <property type="nucleotide sequence ID" value="NZ_BMOC01000001.1"/>
</dbReference>
<sequence>MDPNKEISIVGMQQSDDNPYVDLLYNALEDEGITVCQGVNYKLLPLTRSSLDHTDAEVIQLDWLYGYYMANGFTGTRIADFAITVCRTFFFLIDLFIIYFRQTSVVWTVHNKSHHESKYPRTERIVNEMMCWVSDAITVKCEHAKCEVESAFWMAGLDKMYVVSDGNYIPAYENSISKQEARMELGVDNSTFVYLYFGMIREYKGIPNLIDSFNNIDQSNAELWIVGNASSEGIREDIQECVSDAENIFTVFEFVEADQVQFYMNAADTLVLPYRNILNSGTVHLGLSFGLPIVAPEMGCIPATTPKENEFLYDKSDPKALVRALTQVREHDDLQTVREANYQRAVSQSWNKSAQKLKDVYESVT</sequence>
<dbReference type="EMBL" id="BMOC01000001">
    <property type="protein sequence ID" value="GGI95611.1"/>
    <property type="molecule type" value="Genomic_DNA"/>
</dbReference>
<keyword evidence="2" id="KW-1185">Reference proteome</keyword>
<reference evidence="1" key="2">
    <citation type="submission" date="2020-09" db="EMBL/GenBank/DDBJ databases">
        <authorList>
            <person name="Sun Q."/>
            <person name="Ohkuma M."/>
        </authorList>
    </citation>
    <scope>NUCLEOTIDE SEQUENCE</scope>
    <source>
        <strain evidence="1">JCM 14359</strain>
    </source>
</reference>
<protein>
    <recommendedName>
        <fullName evidence="3">Glycosyltransferase</fullName>
    </recommendedName>
</protein>
<evidence type="ECO:0000313" key="2">
    <source>
        <dbReference type="Proteomes" id="UP000653099"/>
    </source>
</evidence>
<dbReference type="SUPFAM" id="SSF53756">
    <property type="entry name" value="UDP-Glycosyltransferase/glycogen phosphorylase"/>
    <property type="match status" value="1"/>
</dbReference>
<dbReference type="Proteomes" id="UP000653099">
    <property type="component" value="Unassembled WGS sequence"/>
</dbReference>
<dbReference type="OrthoDB" id="132546at2157"/>
<dbReference type="Pfam" id="PF13692">
    <property type="entry name" value="Glyco_trans_1_4"/>
    <property type="match status" value="1"/>
</dbReference>
<dbReference type="AlphaFoldDB" id="A0A830EBJ3"/>
<evidence type="ECO:0008006" key="3">
    <source>
        <dbReference type="Google" id="ProtNLM"/>
    </source>
</evidence>
<dbReference type="Gene3D" id="3.40.50.2000">
    <property type="entry name" value="Glycogen Phosphorylase B"/>
    <property type="match status" value="2"/>
</dbReference>
<reference evidence="1" key="1">
    <citation type="journal article" date="2014" name="Int. J. Syst. Evol. Microbiol.">
        <title>Complete genome sequence of Corynebacterium casei LMG S-19264T (=DSM 44701T), isolated from a smear-ripened cheese.</title>
        <authorList>
            <consortium name="US DOE Joint Genome Institute (JGI-PGF)"/>
            <person name="Walter F."/>
            <person name="Albersmeier A."/>
            <person name="Kalinowski J."/>
            <person name="Ruckert C."/>
        </authorList>
    </citation>
    <scope>NUCLEOTIDE SEQUENCE</scope>
    <source>
        <strain evidence="1">JCM 14359</strain>
    </source>
</reference>
<accession>A0A830EBJ3</accession>
<comment type="caution">
    <text evidence="1">The sequence shown here is derived from an EMBL/GenBank/DDBJ whole genome shotgun (WGS) entry which is preliminary data.</text>
</comment>
<organism evidence="1 2">
    <name type="scientific">Halobellus salinus</name>
    <dbReference type="NCBI Taxonomy" id="931585"/>
    <lineage>
        <taxon>Archaea</taxon>
        <taxon>Methanobacteriati</taxon>
        <taxon>Methanobacteriota</taxon>
        <taxon>Stenosarchaea group</taxon>
        <taxon>Halobacteria</taxon>
        <taxon>Halobacteriales</taxon>
        <taxon>Haloferacaceae</taxon>
        <taxon>Halobellus</taxon>
    </lineage>
</organism>
<evidence type="ECO:0000313" key="1">
    <source>
        <dbReference type="EMBL" id="GGI95611.1"/>
    </source>
</evidence>
<dbReference type="InterPro" id="IPR050194">
    <property type="entry name" value="Glycosyltransferase_grp1"/>
</dbReference>
<dbReference type="PANTHER" id="PTHR45947">
    <property type="entry name" value="SULFOQUINOVOSYL TRANSFERASE SQD2"/>
    <property type="match status" value="1"/>
</dbReference>
<gene>
    <name evidence="1" type="ORF">GCM10008995_02120</name>
</gene>